<dbReference type="Pfam" id="PF00378">
    <property type="entry name" value="ECH_1"/>
    <property type="match status" value="1"/>
</dbReference>
<dbReference type="STRING" id="444597.BST26_17680"/>
<dbReference type="Gene3D" id="3.90.226.10">
    <property type="entry name" value="2-enoyl-CoA Hydratase, Chain A, domain 1"/>
    <property type="match status" value="1"/>
</dbReference>
<protein>
    <submittedName>
        <fullName evidence="4">Carnitinyl-CoA dehydratase</fullName>
    </submittedName>
</protein>
<dbReference type="PANTHER" id="PTHR11941:SF169">
    <property type="entry name" value="(7AS)-7A-METHYL-1,5-DIOXO-2,3,5,6,7,7A-HEXAHYDRO-1H-INDENE-CARBOXYL-COA HYDROLASE"/>
    <property type="match status" value="1"/>
</dbReference>
<comment type="caution">
    <text evidence="4">The sequence shown here is derived from an EMBL/GenBank/DDBJ whole genome shotgun (WGS) entry which is preliminary data.</text>
</comment>
<comment type="similarity">
    <text evidence="1">Belongs to the enoyl-CoA hydratase/isomerase family.</text>
</comment>
<gene>
    <name evidence="4" type="ORF">BST26_17680</name>
</gene>
<evidence type="ECO:0000313" key="4">
    <source>
        <dbReference type="EMBL" id="ORA66115.1"/>
    </source>
</evidence>
<keyword evidence="2" id="KW-0443">Lipid metabolism</keyword>
<dbReference type="InterPro" id="IPR014748">
    <property type="entry name" value="Enoyl-CoA_hydra_C"/>
</dbReference>
<accession>A0A1X0D1A6</accession>
<dbReference type="GO" id="GO:0006635">
    <property type="term" value="P:fatty acid beta-oxidation"/>
    <property type="evidence" value="ECO:0007669"/>
    <property type="project" value="TreeGrafter"/>
</dbReference>
<keyword evidence="5" id="KW-1185">Reference proteome</keyword>
<dbReference type="PANTHER" id="PTHR11941">
    <property type="entry name" value="ENOYL-COA HYDRATASE-RELATED"/>
    <property type="match status" value="1"/>
</dbReference>
<evidence type="ECO:0000256" key="3">
    <source>
        <dbReference type="ARBA" id="ARBA00023239"/>
    </source>
</evidence>
<dbReference type="OrthoDB" id="8452484at2"/>
<dbReference type="SUPFAM" id="SSF52096">
    <property type="entry name" value="ClpP/crotonase"/>
    <property type="match status" value="1"/>
</dbReference>
<name>A0A1X0D1A6_9MYCO</name>
<dbReference type="CDD" id="cd06558">
    <property type="entry name" value="crotonase-like"/>
    <property type="match status" value="1"/>
</dbReference>
<dbReference type="InterPro" id="IPR029045">
    <property type="entry name" value="ClpP/crotonase-like_dom_sf"/>
</dbReference>
<organism evidence="4 5">
    <name type="scientific">Mycolicibacterium insubricum</name>
    <dbReference type="NCBI Taxonomy" id="444597"/>
    <lineage>
        <taxon>Bacteria</taxon>
        <taxon>Bacillati</taxon>
        <taxon>Actinomycetota</taxon>
        <taxon>Actinomycetes</taxon>
        <taxon>Mycobacteriales</taxon>
        <taxon>Mycobacteriaceae</taxon>
        <taxon>Mycolicibacterium</taxon>
    </lineage>
</organism>
<evidence type="ECO:0000256" key="1">
    <source>
        <dbReference type="ARBA" id="ARBA00005254"/>
    </source>
</evidence>
<evidence type="ECO:0000313" key="5">
    <source>
        <dbReference type="Proteomes" id="UP000192801"/>
    </source>
</evidence>
<reference evidence="4 5" key="1">
    <citation type="submission" date="2016-12" db="EMBL/GenBank/DDBJ databases">
        <title>The new phylogeny of genus Mycobacterium.</title>
        <authorList>
            <person name="Tortoli E."/>
            <person name="Trovato A."/>
            <person name="Cirillo D.M."/>
        </authorList>
    </citation>
    <scope>NUCLEOTIDE SEQUENCE [LARGE SCALE GENOMIC DNA]</scope>
    <source>
        <strain evidence="4 5">DSM 45130</strain>
    </source>
</reference>
<evidence type="ECO:0000256" key="2">
    <source>
        <dbReference type="ARBA" id="ARBA00023098"/>
    </source>
</evidence>
<dbReference type="EMBL" id="MVHS01000054">
    <property type="protein sequence ID" value="ORA66115.1"/>
    <property type="molecule type" value="Genomic_DNA"/>
</dbReference>
<dbReference type="RefSeq" id="WP_083032824.1">
    <property type="nucleotide sequence ID" value="NZ_AP022618.1"/>
</dbReference>
<dbReference type="FunFam" id="1.10.12.10:FF:000001">
    <property type="entry name" value="Probable enoyl-CoA hydratase, mitochondrial"/>
    <property type="match status" value="1"/>
</dbReference>
<sequence>MPVHYELGARPDAEHVVLITLDRPEARNACDLEHFHQLAQAWKRFGDDDDAWVAIFTGVGRSYMSGADLKTYVPEITALAKELKDGTVTSVKGYSLSDGTDAVLRGSKIYKPIIAAINGPCVAGGMEMLGGVDIRIAAEHATFGVLEPARGLFAGGGTTVRLPRQIPFAHAMEFLLCADLIDAPQAHAMGLLNAVVPEGDLLDTAFAYARRITRNAPLAVQATKRSVLEGLKVDMREAYRNEARISREVFATEDAKEGPRAFAEKREPRWSGS</sequence>
<dbReference type="Proteomes" id="UP000192801">
    <property type="component" value="Unassembled WGS sequence"/>
</dbReference>
<dbReference type="Gene3D" id="1.10.12.10">
    <property type="entry name" value="Lyase 2-enoyl-coa Hydratase, Chain A, domain 2"/>
    <property type="match status" value="1"/>
</dbReference>
<dbReference type="InterPro" id="IPR001753">
    <property type="entry name" value="Enoyl-CoA_hydra/iso"/>
</dbReference>
<proteinExistence type="inferred from homology"/>
<dbReference type="GO" id="GO:0016836">
    <property type="term" value="F:hydro-lyase activity"/>
    <property type="evidence" value="ECO:0007669"/>
    <property type="project" value="UniProtKB-ARBA"/>
</dbReference>
<keyword evidence="3" id="KW-0456">Lyase</keyword>
<dbReference type="AlphaFoldDB" id="A0A1X0D1A6"/>